<feature type="region of interest" description="Disordered" evidence="1">
    <location>
        <begin position="1"/>
        <end position="73"/>
    </location>
</feature>
<evidence type="ECO:0000313" key="3">
    <source>
        <dbReference type="Proteomes" id="UP000546200"/>
    </source>
</evidence>
<organism evidence="2 3">
    <name type="scientific">Sphingomonas aerophila</name>
    <dbReference type="NCBI Taxonomy" id="1344948"/>
    <lineage>
        <taxon>Bacteria</taxon>
        <taxon>Pseudomonadati</taxon>
        <taxon>Pseudomonadota</taxon>
        <taxon>Alphaproteobacteria</taxon>
        <taxon>Sphingomonadales</taxon>
        <taxon>Sphingomonadaceae</taxon>
        <taxon>Sphingomonas</taxon>
    </lineage>
</organism>
<name>A0A7W9EU28_9SPHN</name>
<dbReference type="RefSeq" id="WP_184056301.1">
    <property type="nucleotide sequence ID" value="NZ_JACIJK010000004.1"/>
</dbReference>
<evidence type="ECO:0000313" key="2">
    <source>
        <dbReference type="EMBL" id="MBB5714725.1"/>
    </source>
</evidence>
<protein>
    <submittedName>
        <fullName evidence="2">Uncharacterized protein</fullName>
    </submittedName>
</protein>
<dbReference type="AlphaFoldDB" id="A0A7W9EU28"/>
<accession>A0A7W9EU28</accession>
<evidence type="ECO:0000256" key="1">
    <source>
        <dbReference type="SAM" id="MobiDB-lite"/>
    </source>
</evidence>
<gene>
    <name evidence="2" type="ORF">FHS94_001561</name>
</gene>
<reference evidence="2 3" key="1">
    <citation type="submission" date="2020-08" db="EMBL/GenBank/DDBJ databases">
        <title>Genomic Encyclopedia of Type Strains, Phase IV (KMG-IV): sequencing the most valuable type-strain genomes for metagenomic binning, comparative biology and taxonomic classification.</title>
        <authorList>
            <person name="Goeker M."/>
        </authorList>
    </citation>
    <scope>NUCLEOTIDE SEQUENCE [LARGE SCALE GENOMIC DNA]</scope>
    <source>
        <strain evidence="2 3">DSM 100044</strain>
    </source>
</reference>
<comment type="caution">
    <text evidence="2">The sequence shown here is derived from an EMBL/GenBank/DDBJ whole genome shotgun (WGS) entry which is preliminary data.</text>
</comment>
<keyword evidence="3" id="KW-1185">Reference proteome</keyword>
<sequence length="73" mass="7493">MSDLTKSSLDRGTLNSDRVSPTAGREQAVEGHIQDLEDQQALRIDSDSGDEAASADQGSSGAASPGRHVGPDA</sequence>
<proteinExistence type="predicted"/>
<feature type="compositionally biased region" description="Low complexity" evidence="1">
    <location>
        <begin position="51"/>
        <end position="66"/>
    </location>
</feature>
<dbReference type="Proteomes" id="UP000546200">
    <property type="component" value="Unassembled WGS sequence"/>
</dbReference>
<dbReference type="EMBL" id="JACIJK010000004">
    <property type="protein sequence ID" value="MBB5714725.1"/>
    <property type="molecule type" value="Genomic_DNA"/>
</dbReference>